<evidence type="ECO:0000256" key="4">
    <source>
        <dbReference type="ARBA" id="ARBA00022605"/>
    </source>
</evidence>
<comment type="pathway">
    <text evidence="2">Amino-acid biosynthesis; L-valine biosynthesis; L-valine from pyruvate: step 1/4.</text>
</comment>
<dbReference type="InterPro" id="IPR004789">
    <property type="entry name" value="Acetalactate_synth_ssu"/>
</dbReference>
<dbReference type="SUPFAM" id="SSF55021">
    <property type="entry name" value="ACT-like"/>
    <property type="match status" value="4"/>
</dbReference>
<dbReference type="EMBL" id="HBFB01014002">
    <property type="protein sequence ID" value="CAD8677231.1"/>
    <property type="molecule type" value="Transcribed_RNA"/>
</dbReference>
<dbReference type="AlphaFoldDB" id="A0A7S0RGX1"/>
<evidence type="ECO:0000259" key="6">
    <source>
        <dbReference type="PROSITE" id="PS51671"/>
    </source>
</evidence>
<dbReference type="PANTHER" id="PTHR30239:SF0">
    <property type="entry name" value="ACETOLACTATE SYNTHASE SMALL SUBUNIT 1, CHLOROPLASTIC"/>
    <property type="match status" value="1"/>
</dbReference>
<dbReference type="Gene3D" id="3.30.70.1150">
    <property type="entry name" value="ACT-like. Chain A, domain 2"/>
    <property type="match status" value="2"/>
</dbReference>
<comment type="pathway">
    <text evidence="1">Amino-acid biosynthesis; L-isoleucine biosynthesis; L-isoleucine from 2-oxobutanoate: step 1/4.</text>
</comment>
<dbReference type="InterPro" id="IPR027271">
    <property type="entry name" value="Acetolactate_synth/TF_NikR_C"/>
</dbReference>
<dbReference type="InterPro" id="IPR002912">
    <property type="entry name" value="ACT_dom"/>
</dbReference>
<name>A0A7S0RGX1_9CHLO</name>
<dbReference type="GO" id="GO:0005829">
    <property type="term" value="C:cytosol"/>
    <property type="evidence" value="ECO:0007669"/>
    <property type="project" value="TreeGrafter"/>
</dbReference>
<evidence type="ECO:0000256" key="3">
    <source>
        <dbReference type="ARBA" id="ARBA00006341"/>
    </source>
</evidence>
<gene>
    <name evidence="7" type="ORF">CLEI1391_LOCUS7869</name>
</gene>
<dbReference type="NCBIfam" id="TIGR00119">
    <property type="entry name" value="acolac_sm"/>
    <property type="match status" value="2"/>
</dbReference>
<dbReference type="PROSITE" id="PS51671">
    <property type="entry name" value="ACT"/>
    <property type="match status" value="2"/>
</dbReference>
<evidence type="ECO:0000256" key="2">
    <source>
        <dbReference type="ARBA" id="ARBA00005025"/>
    </source>
</evidence>
<feature type="domain" description="ACT" evidence="6">
    <location>
        <begin position="82"/>
        <end position="154"/>
    </location>
</feature>
<dbReference type="GO" id="GO:0003984">
    <property type="term" value="F:acetolactate synthase activity"/>
    <property type="evidence" value="ECO:0007669"/>
    <property type="project" value="TreeGrafter"/>
</dbReference>
<dbReference type="NCBIfam" id="NF008864">
    <property type="entry name" value="PRK11895.1"/>
    <property type="match status" value="2"/>
</dbReference>
<dbReference type="FunFam" id="3.30.70.1150:FF:000001">
    <property type="entry name" value="Acetolactate synthase small subunit"/>
    <property type="match status" value="1"/>
</dbReference>
<feature type="domain" description="ACT" evidence="6">
    <location>
        <begin position="300"/>
        <end position="374"/>
    </location>
</feature>
<proteinExistence type="inferred from homology"/>
<dbReference type="InterPro" id="IPR039557">
    <property type="entry name" value="AHAS_ACT"/>
</dbReference>
<dbReference type="GO" id="GO:0009097">
    <property type="term" value="P:isoleucine biosynthetic process"/>
    <property type="evidence" value="ECO:0007669"/>
    <property type="project" value="UniProtKB-UniPathway"/>
</dbReference>
<keyword evidence="5" id="KW-0100">Branched-chain amino acid biosynthesis</keyword>
<comment type="similarity">
    <text evidence="3">Belongs to the acetolactate synthase small subunit family.</text>
</comment>
<evidence type="ECO:0000256" key="5">
    <source>
        <dbReference type="ARBA" id="ARBA00023304"/>
    </source>
</evidence>
<organism evidence="7">
    <name type="scientific">Chlamydomonas leiostraca</name>
    <dbReference type="NCBI Taxonomy" id="1034604"/>
    <lineage>
        <taxon>Eukaryota</taxon>
        <taxon>Viridiplantae</taxon>
        <taxon>Chlorophyta</taxon>
        <taxon>core chlorophytes</taxon>
        <taxon>Chlorophyceae</taxon>
        <taxon>CS clade</taxon>
        <taxon>Chlamydomonadales</taxon>
        <taxon>Chlamydomonadaceae</taxon>
        <taxon>Chlamydomonas</taxon>
    </lineage>
</organism>
<dbReference type="Pfam" id="PF22629">
    <property type="entry name" value="ACT_AHAS_ss"/>
    <property type="match status" value="2"/>
</dbReference>
<reference evidence="7" key="1">
    <citation type="submission" date="2021-01" db="EMBL/GenBank/DDBJ databases">
        <authorList>
            <person name="Corre E."/>
            <person name="Pelletier E."/>
            <person name="Niang G."/>
            <person name="Scheremetjew M."/>
            <person name="Finn R."/>
            <person name="Kale V."/>
            <person name="Holt S."/>
            <person name="Cochrane G."/>
            <person name="Meng A."/>
            <person name="Brown T."/>
            <person name="Cohen L."/>
        </authorList>
    </citation>
    <scope>NUCLEOTIDE SEQUENCE</scope>
    <source>
        <strain evidence="7">SAG 11-49</strain>
    </source>
</reference>
<dbReference type="GO" id="GO:1990610">
    <property type="term" value="F:acetolactate synthase regulator activity"/>
    <property type="evidence" value="ECO:0007669"/>
    <property type="project" value="InterPro"/>
</dbReference>
<dbReference type="PANTHER" id="PTHR30239">
    <property type="entry name" value="ACETOLACTATE SYNTHASE SMALL SUBUNIT"/>
    <property type="match status" value="1"/>
</dbReference>
<dbReference type="UniPathway" id="UPA00049">
    <property type="reaction ID" value="UER00059"/>
</dbReference>
<evidence type="ECO:0000256" key="1">
    <source>
        <dbReference type="ARBA" id="ARBA00004974"/>
    </source>
</evidence>
<keyword evidence="4" id="KW-0028">Amino-acid biosynthesis</keyword>
<dbReference type="Gene3D" id="3.30.70.260">
    <property type="match status" value="2"/>
</dbReference>
<accession>A0A7S0RGX1</accession>
<evidence type="ECO:0000313" key="7">
    <source>
        <dbReference type="EMBL" id="CAD8677231.1"/>
    </source>
</evidence>
<dbReference type="UniPathway" id="UPA00047">
    <property type="reaction ID" value="UER00055"/>
</dbReference>
<dbReference type="GO" id="GO:0009099">
    <property type="term" value="P:L-valine biosynthetic process"/>
    <property type="evidence" value="ECO:0007669"/>
    <property type="project" value="UniProtKB-UniPathway"/>
</dbReference>
<dbReference type="InterPro" id="IPR045865">
    <property type="entry name" value="ACT-like_dom_sf"/>
</dbReference>
<protein>
    <recommendedName>
        <fullName evidence="6">ACT domain-containing protein</fullName>
    </recommendedName>
</protein>
<dbReference type="CDD" id="cd04878">
    <property type="entry name" value="ACT_AHAS"/>
    <property type="match status" value="2"/>
</dbReference>
<dbReference type="InterPro" id="IPR019455">
    <property type="entry name" value="Acetolactate_synth_ssu_C"/>
</dbReference>
<dbReference type="InterPro" id="IPR054480">
    <property type="entry name" value="AHAS_small-like_ACT"/>
</dbReference>
<sequence>MQLQYRAPCCGAAGKQRSVASVRLPSSVARPVPCTFAAPVHSSSSSFQRSVEARAAETTGKTSYDVYVNEPKALKEGEEKHVISVFVADEAGLINRVAGVFARRGANIESLAVGLTADKALFTIVVTGVANTVSNLVKQLSKLVKVRYVEDITKGDRIEREMLLLKLGAPPGPARTEVLQLAQIFRARVVDVSETTLTLCVSGDPGKCAAMCKVMSKFGVVELTRTGRVCLLRGIRALEPSSVGEGARRPAAPAAVAAPAAAKGEYGVYGEDDAELAGVWEVDNILDPVFEEGSDFEAHTLNIEVQDVPGVLNQVTGVFARRGYNVQSLAVGPSEREGMSRIVMVVPGSQPAIAKLVRQLEKLVFVENVEDLTAMPFVNRELMLVKVRCTSSQRGELRDLAAIFRAQVLDVSLNTMTIEILGKQDKMKALTDLLEPYGILEIARTGRVAVARESGVDSKFLEQRQSQRIY</sequence>
<dbReference type="Pfam" id="PF10369">
    <property type="entry name" value="ALS_ss_C"/>
    <property type="match status" value="2"/>
</dbReference>